<evidence type="ECO:0000256" key="7">
    <source>
        <dbReference type="PIRSR" id="PIRSR602481-1"/>
    </source>
</evidence>
<dbReference type="EMBL" id="AAOE01000025">
    <property type="protein sequence ID" value="EAR08102.1"/>
    <property type="molecule type" value="Genomic_DNA"/>
</dbReference>
<keyword evidence="7" id="KW-0479">Metal-binding</keyword>
<evidence type="ECO:0000256" key="6">
    <source>
        <dbReference type="ARBA" id="ARBA00023163"/>
    </source>
</evidence>
<feature type="binding site" evidence="7">
    <location>
        <position position="104"/>
    </location>
    <ligand>
        <name>Zn(2+)</name>
        <dbReference type="ChEBI" id="CHEBI:29105"/>
    </ligand>
</feature>
<feature type="binding site" evidence="7">
    <location>
        <position position="148"/>
    </location>
    <ligand>
        <name>Zn(2+)</name>
        <dbReference type="ChEBI" id="CHEBI:29105"/>
    </ligand>
</feature>
<dbReference type="GO" id="GO:1900376">
    <property type="term" value="P:regulation of secondary metabolite biosynthetic process"/>
    <property type="evidence" value="ECO:0007669"/>
    <property type="project" value="TreeGrafter"/>
</dbReference>
<dbReference type="Pfam" id="PF01475">
    <property type="entry name" value="FUR"/>
    <property type="match status" value="1"/>
</dbReference>
<comment type="similarity">
    <text evidence="1">Belongs to the Fur family.</text>
</comment>
<feature type="binding site" evidence="7">
    <location>
        <position position="145"/>
    </location>
    <ligand>
        <name>Zn(2+)</name>
        <dbReference type="ChEBI" id="CHEBI:29105"/>
    </ligand>
</feature>
<dbReference type="Gene3D" id="3.30.1490.190">
    <property type="match status" value="1"/>
</dbReference>
<evidence type="ECO:0000313" key="9">
    <source>
        <dbReference type="Proteomes" id="UP000005953"/>
    </source>
</evidence>
<dbReference type="InterPro" id="IPR036388">
    <property type="entry name" value="WH-like_DNA-bd_sf"/>
</dbReference>
<dbReference type="Gene3D" id="1.10.10.10">
    <property type="entry name" value="Winged helix-like DNA-binding domain superfamily/Winged helix DNA-binding domain"/>
    <property type="match status" value="1"/>
</dbReference>
<keyword evidence="9" id="KW-1185">Reference proteome</keyword>
<evidence type="ECO:0000256" key="2">
    <source>
        <dbReference type="ARBA" id="ARBA00022491"/>
    </source>
</evidence>
<dbReference type="InterPro" id="IPR036390">
    <property type="entry name" value="WH_DNA-bd_sf"/>
</dbReference>
<evidence type="ECO:0000256" key="5">
    <source>
        <dbReference type="ARBA" id="ARBA00023125"/>
    </source>
</evidence>
<organism evidence="8 9">
    <name type="scientific">Reinekea blandensis MED297</name>
    <dbReference type="NCBI Taxonomy" id="314283"/>
    <lineage>
        <taxon>Bacteria</taxon>
        <taxon>Pseudomonadati</taxon>
        <taxon>Pseudomonadota</taxon>
        <taxon>Gammaproteobacteria</taxon>
        <taxon>Oceanospirillales</taxon>
        <taxon>Saccharospirillaceae</taxon>
        <taxon>Reinekea</taxon>
    </lineage>
</organism>
<dbReference type="Proteomes" id="UP000005953">
    <property type="component" value="Unassembled WGS sequence"/>
</dbReference>
<dbReference type="InterPro" id="IPR002481">
    <property type="entry name" value="FUR"/>
</dbReference>
<evidence type="ECO:0000256" key="3">
    <source>
        <dbReference type="ARBA" id="ARBA00022833"/>
    </source>
</evidence>
<dbReference type="PANTHER" id="PTHR33202:SF6">
    <property type="entry name" value="ZINC UPTAKE REGULATION PROTEIN"/>
    <property type="match status" value="1"/>
</dbReference>
<dbReference type="GO" id="GO:0045892">
    <property type="term" value="P:negative regulation of DNA-templated transcription"/>
    <property type="evidence" value="ECO:0007669"/>
    <property type="project" value="TreeGrafter"/>
</dbReference>
<dbReference type="GO" id="GO:0000976">
    <property type="term" value="F:transcription cis-regulatory region binding"/>
    <property type="evidence" value="ECO:0007669"/>
    <property type="project" value="TreeGrafter"/>
</dbReference>
<dbReference type="STRING" id="314283.MED297_00400"/>
<dbReference type="GO" id="GO:0005829">
    <property type="term" value="C:cytosol"/>
    <property type="evidence" value="ECO:0007669"/>
    <property type="project" value="TreeGrafter"/>
</dbReference>
<dbReference type="HOGENOM" id="CLU_096072_2_1_6"/>
<dbReference type="SUPFAM" id="SSF46785">
    <property type="entry name" value="Winged helix' DNA-binding domain"/>
    <property type="match status" value="1"/>
</dbReference>
<feature type="binding site" evidence="7">
    <location>
        <position position="107"/>
    </location>
    <ligand>
        <name>Zn(2+)</name>
        <dbReference type="ChEBI" id="CHEBI:29105"/>
    </ligand>
</feature>
<keyword evidence="5" id="KW-0238">DNA-binding</keyword>
<sequence>MNQLDDALQQADQASTRAGLKLTPKRRHLFSLLLASDTPLSAYELADRFKDSFGQAIPAMSVYRMLDFLTENNLAHKLTSENKFVSCAHSTCNHAHQVPQFLICERCHQVKEVGIKKEVFDALRESVDSAGYSLREAQLELKCLCAACAEATE</sequence>
<proteinExistence type="inferred from homology"/>
<keyword evidence="4" id="KW-0805">Transcription regulation</keyword>
<comment type="cofactor">
    <cofactor evidence="7">
        <name>Zn(2+)</name>
        <dbReference type="ChEBI" id="CHEBI:29105"/>
    </cofactor>
    <text evidence="7">Binds 1 zinc ion per subunit.</text>
</comment>
<accession>A4BI95</accession>
<dbReference type="InterPro" id="IPR043135">
    <property type="entry name" value="Fur_C"/>
</dbReference>
<keyword evidence="2" id="KW-0678">Repressor</keyword>
<keyword evidence="6" id="KW-0804">Transcription</keyword>
<comment type="caution">
    <text evidence="8">The sequence shown here is derived from an EMBL/GenBank/DDBJ whole genome shotgun (WGS) entry which is preliminary data.</text>
</comment>
<protein>
    <submittedName>
        <fullName evidence="8">Fe2+/Zn2+ uptake regulation protein</fullName>
    </submittedName>
</protein>
<evidence type="ECO:0000256" key="1">
    <source>
        <dbReference type="ARBA" id="ARBA00007957"/>
    </source>
</evidence>
<dbReference type="AlphaFoldDB" id="A4BI95"/>
<keyword evidence="3 7" id="KW-0862">Zinc</keyword>
<dbReference type="OrthoDB" id="9801127at2"/>
<dbReference type="GO" id="GO:0003700">
    <property type="term" value="F:DNA-binding transcription factor activity"/>
    <property type="evidence" value="ECO:0007669"/>
    <property type="project" value="InterPro"/>
</dbReference>
<reference evidence="8 9" key="1">
    <citation type="submission" date="2006-02" db="EMBL/GenBank/DDBJ databases">
        <authorList>
            <person name="Pinhassi J."/>
            <person name="Pedros-Alio C."/>
            <person name="Ferriera S."/>
            <person name="Johnson J."/>
            <person name="Kravitz S."/>
            <person name="Halpern A."/>
            <person name="Remington K."/>
            <person name="Beeson K."/>
            <person name="Tran B."/>
            <person name="Rogers Y.-H."/>
            <person name="Friedman R."/>
            <person name="Venter J.C."/>
        </authorList>
    </citation>
    <scope>NUCLEOTIDE SEQUENCE [LARGE SCALE GENOMIC DNA]</scope>
    <source>
        <strain evidence="8 9">MED297</strain>
    </source>
</reference>
<evidence type="ECO:0000256" key="4">
    <source>
        <dbReference type="ARBA" id="ARBA00023015"/>
    </source>
</evidence>
<evidence type="ECO:0000313" key="8">
    <source>
        <dbReference type="EMBL" id="EAR08102.1"/>
    </source>
</evidence>
<gene>
    <name evidence="8" type="ORF">MED297_00400</name>
</gene>
<dbReference type="GO" id="GO:0008270">
    <property type="term" value="F:zinc ion binding"/>
    <property type="evidence" value="ECO:0007669"/>
    <property type="project" value="TreeGrafter"/>
</dbReference>
<name>A4BI95_9GAMM</name>
<dbReference type="PANTHER" id="PTHR33202">
    <property type="entry name" value="ZINC UPTAKE REGULATION PROTEIN"/>
    <property type="match status" value="1"/>
</dbReference>
<dbReference type="RefSeq" id="WP_008046351.1">
    <property type="nucleotide sequence ID" value="NZ_CH724153.1"/>
</dbReference>